<proteinExistence type="predicted"/>
<keyword evidence="1" id="KW-0963">Cytoplasm</keyword>
<dbReference type="Pfam" id="PF05472">
    <property type="entry name" value="Ter"/>
    <property type="match status" value="1"/>
</dbReference>
<keyword evidence="3" id="KW-0238">DNA-binding</keyword>
<dbReference type="EMBL" id="PPSX01000020">
    <property type="protein sequence ID" value="RZQ53930.1"/>
    <property type="molecule type" value="Genomic_DNA"/>
</dbReference>
<dbReference type="GO" id="GO:0006274">
    <property type="term" value="P:DNA replication termination"/>
    <property type="evidence" value="ECO:0007669"/>
    <property type="project" value="InterPro"/>
</dbReference>
<evidence type="ECO:0000256" key="3">
    <source>
        <dbReference type="ARBA" id="ARBA00023125"/>
    </source>
</evidence>
<sequence length="289" mass="33206">MNINFLIKAQFDLLLNHLELFSKELESATIISANYYSLPAYDKEQEHAAPDKIIVNELTGDEALRKIIFSFNDLFLESGKSGKVLARHPGIVLVEDKFKHLQNRINSINIEKSKFKELILSIPNNDARFEAVHAAVPNLITLAAYRKIHCESDSPFSVRFSWMKKHATKTLTKDAALEMLDRSSKYSNPRAIDQDSWLKAVETEKLRVQSLQSDSKLRIRRPTRVTPEVNIRFTATNRYHVSGALPFIMLNPSKKLKIGSLPNYDASVSDPRKREYNFLVDRIYLEKKE</sequence>
<dbReference type="InterPro" id="IPR036384">
    <property type="entry name" value="Tus_sf"/>
</dbReference>
<evidence type="ECO:0000313" key="5">
    <source>
        <dbReference type="Proteomes" id="UP000291338"/>
    </source>
</evidence>
<dbReference type="InterPro" id="IPR036381">
    <property type="entry name" value="Tus_dom1"/>
</dbReference>
<evidence type="ECO:0000256" key="1">
    <source>
        <dbReference type="ARBA" id="ARBA00022490"/>
    </source>
</evidence>
<accession>A0A4Q7IPN4</accession>
<comment type="caution">
    <text evidence="4">The sequence shown here is derived from an EMBL/GenBank/DDBJ whole genome shotgun (WGS) entry which is preliminary data.</text>
</comment>
<evidence type="ECO:0000256" key="2">
    <source>
        <dbReference type="ARBA" id="ARBA00022705"/>
    </source>
</evidence>
<dbReference type="GO" id="GO:0003677">
    <property type="term" value="F:DNA binding"/>
    <property type="evidence" value="ECO:0007669"/>
    <property type="project" value="UniProtKB-KW"/>
</dbReference>
<protein>
    <submittedName>
        <fullName evidence="4">DNA replication terminus site-binding protein</fullName>
    </submittedName>
</protein>
<reference evidence="4 5" key="1">
    <citation type="submission" date="2018-01" db="EMBL/GenBank/DDBJ databases">
        <title>Co-occurrence of chitin degradation, pigmentation and bioactivity in marine Pseudoalteromonas.</title>
        <authorList>
            <person name="Paulsen S."/>
            <person name="Gram L."/>
            <person name="Machado H."/>
        </authorList>
    </citation>
    <scope>NUCLEOTIDE SEQUENCE [LARGE SCALE GENOMIC DNA]</scope>
    <source>
        <strain evidence="4 5">S3898</strain>
    </source>
</reference>
<name>A0A4Q7IPN4_9GAMM</name>
<dbReference type="SUPFAM" id="SSF56596">
    <property type="entry name" value="Replication terminator protein (Tus)"/>
    <property type="match status" value="1"/>
</dbReference>
<dbReference type="Proteomes" id="UP000291338">
    <property type="component" value="Unassembled WGS sequence"/>
</dbReference>
<evidence type="ECO:0000313" key="4">
    <source>
        <dbReference type="EMBL" id="RZQ53930.1"/>
    </source>
</evidence>
<dbReference type="Gene3D" id="3.50.14.10">
    <property type="entry name" value="Replication terminator Tus, domain 1 superfamily/Replication terminator Tus"/>
    <property type="match status" value="1"/>
</dbReference>
<dbReference type="InterPro" id="IPR008865">
    <property type="entry name" value="DNA_replication_term_site-bd"/>
</dbReference>
<dbReference type="Gene3D" id="3.30.54.10">
    <property type="match status" value="1"/>
</dbReference>
<dbReference type="AlphaFoldDB" id="A0A4Q7IPN4"/>
<organism evidence="4 5">
    <name type="scientific">Pseudoalteromonas phenolica</name>
    <dbReference type="NCBI Taxonomy" id="161398"/>
    <lineage>
        <taxon>Bacteria</taxon>
        <taxon>Pseudomonadati</taxon>
        <taxon>Pseudomonadota</taxon>
        <taxon>Gammaproteobacteria</taxon>
        <taxon>Alteromonadales</taxon>
        <taxon>Pseudoalteromonadaceae</taxon>
        <taxon>Pseudoalteromonas</taxon>
    </lineage>
</organism>
<dbReference type="GO" id="GO:0005737">
    <property type="term" value="C:cytoplasm"/>
    <property type="evidence" value="ECO:0007669"/>
    <property type="project" value="InterPro"/>
</dbReference>
<dbReference type="RefSeq" id="WP_130254784.1">
    <property type="nucleotide sequence ID" value="NZ_PPSX01000020.1"/>
</dbReference>
<gene>
    <name evidence="4" type="ORF">C1E23_06405</name>
</gene>
<keyword evidence="2" id="KW-0235">DNA replication</keyword>